<sequence length="379" mass="42384">MMWGNGGQRQPIFKLTVTTKQNNSEKEITQIISERLISATLDDNRGFEADMLSIQLSDHDGLLALPPCGAVLHFWLGFADSGLVDKGRYYVEEIEFSGAPDTVTLRARAAELSGTLSTRYERSYHQIKIKTLVEQLAAENKLKPLCDAELGEQVIAHLDQQNESTIDLLTRLAAEYDAIATVKNGYLLFFFAGAMQTVSGKPLPLLQLSKRQGDNYRFAQNEGENYKAVRAYYYDPDSGKKGEVVIDENSQIERQHRITKTGKQSKAKHNVLVQTKPVTSDAEQIKTIRFTYKSYARALTGAKSAYDRLKRGVASFSMTLAEGNPEIIPEMPLKLVGFKPMIDSTQWIVTKVTHSLDDNGYTAQIECEVKPSPPQNDEH</sequence>
<dbReference type="EMBL" id="DYVQ01000079">
    <property type="protein sequence ID" value="HJF74483.1"/>
    <property type="molecule type" value="Genomic_DNA"/>
</dbReference>
<name>A0A0E3C8Q0_9PAST</name>
<dbReference type="Pfam" id="PF05954">
    <property type="entry name" value="Phage_GPD"/>
    <property type="match status" value="1"/>
</dbReference>
<dbReference type="RefSeq" id="WP_042907495.1">
    <property type="nucleotide sequence ID" value="NZ_JBLODK010000061.1"/>
</dbReference>
<evidence type="ECO:0000313" key="2">
    <source>
        <dbReference type="Proteomes" id="UP000749334"/>
    </source>
</evidence>
<dbReference type="Proteomes" id="UP000749334">
    <property type="component" value="Unassembled WGS sequence"/>
</dbReference>
<comment type="caution">
    <text evidence="1">The sequence shown here is derived from an EMBL/GenBank/DDBJ whole genome shotgun (WGS) entry which is preliminary data.</text>
</comment>
<proteinExistence type="predicted"/>
<reference evidence="1" key="1">
    <citation type="journal article" date="2021" name="PeerJ">
        <title>Extensive microbial diversity within the chicken gut microbiome revealed by metagenomics and culture.</title>
        <authorList>
            <person name="Gilroy R."/>
            <person name="Ravi A."/>
            <person name="Getino M."/>
            <person name="Pursley I."/>
            <person name="Horton D.L."/>
            <person name="Alikhan N.F."/>
            <person name="Baker D."/>
            <person name="Gharbi K."/>
            <person name="Hall N."/>
            <person name="Watson M."/>
            <person name="Adriaenssens E.M."/>
            <person name="Foster-Nyarko E."/>
            <person name="Jarju S."/>
            <person name="Secka A."/>
            <person name="Antonio M."/>
            <person name="Oren A."/>
            <person name="Chaudhuri R.R."/>
            <person name="La Ragione R."/>
            <person name="Hildebrand F."/>
            <person name="Pallen M.J."/>
        </authorList>
    </citation>
    <scope>NUCLEOTIDE SEQUENCE</scope>
    <source>
        <strain evidence="1">ChiHjej11B10-15683</strain>
    </source>
</reference>
<reference evidence="1" key="2">
    <citation type="submission" date="2021-09" db="EMBL/GenBank/DDBJ databases">
        <authorList>
            <person name="Gilroy R."/>
        </authorList>
    </citation>
    <scope>NUCLEOTIDE SEQUENCE</scope>
    <source>
        <strain evidence="1">ChiHjej11B10-15683</strain>
    </source>
</reference>
<dbReference type="AlphaFoldDB" id="A0A0E3C8Q0"/>
<evidence type="ECO:0000313" key="1">
    <source>
        <dbReference type="EMBL" id="HJF74483.1"/>
    </source>
</evidence>
<accession>A0A0E3C8Q0</accession>
<gene>
    <name evidence="1" type="ORF">K8W15_09940</name>
</gene>
<organism evidence="1 2">
    <name type="scientific">Gallibacterium anatis</name>
    <dbReference type="NCBI Taxonomy" id="750"/>
    <lineage>
        <taxon>Bacteria</taxon>
        <taxon>Pseudomonadati</taxon>
        <taxon>Pseudomonadota</taxon>
        <taxon>Gammaproteobacteria</taxon>
        <taxon>Pasteurellales</taxon>
        <taxon>Pasteurellaceae</taxon>
        <taxon>Gallibacterium</taxon>
    </lineage>
</organism>
<protein>
    <submittedName>
        <fullName evidence="1">Phage late control D family protein</fullName>
    </submittedName>
</protein>
<dbReference type="SUPFAM" id="SSF69279">
    <property type="entry name" value="Phage tail proteins"/>
    <property type="match status" value="1"/>
</dbReference>